<dbReference type="Pfam" id="PF00975">
    <property type="entry name" value="Thioesterase"/>
    <property type="match status" value="1"/>
</dbReference>
<dbReference type="PANTHER" id="PTHR11487:SF0">
    <property type="entry name" value="S-ACYL FATTY ACID SYNTHASE THIOESTERASE, MEDIUM CHAIN"/>
    <property type="match status" value="1"/>
</dbReference>
<keyword evidence="3" id="KW-0614">Plasmid</keyword>
<dbReference type="InterPro" id="IPR012223">
    <property type="entry name" value="TEII"/>
</dbReference>
<gene>
    <name evidence="3" type="ORF">SS37A_35850</name>
</gene>
<feature type="domain" description="Thioesterase" evidence="2">
    <location>
        <begin position="3"/>
        <end position="203"/>
    </location>
</feature>
<reference evidence="3 4" key="1">
    <citation type="journal article" date="2023" name="Int. J. Syst. Evol. Microbiol.">
        <title>Methylocystis iwaonis sp. nov., a type II methane-oxidizing bacterium from surface soil of a rice paddy field in Japan, and emended description of the genus Methylocystis (ex Whittenbury et al. 1970) Bowman et al. 1993.</title>
        <authorList>
            <person name="Kaise H."/>
            <person name="Sawadogo J.B."/>
            <person name="Alam M.S."/>
            <person name="Ueno C."/>
            <person name="Dianou D."/>
            <person name="Shinjo R."/>
            <person name="Asakawa S."/>
        </authorList>
    </citation>
    <scope>NUCLEOTIDE SEQUENCE [LARGE SCALE GENOMIC DNA]</scope>
    <source>
        <strain evidence="3 4">SS37A-Re</strain>
    </source>
</reference>
<dbReference type="Gene3D" id="3.40.50.1820">
    <property type="entry name" value="alpha/beta hydrolase"/>
    <property type="match status" value="1"/>
</dbReference>
<keyword evidence="4" id="KW-1185">Reference proteome</keyword>
<proteinExistence type="inferred from homology"/>
<dbReference type="EMBL" id="AP027143">
    <property type="protein sequence ID" value="BDV36055.1"/>
    <property type="molecule type" value="Genomic_DNA"/>
</dbReference>
<evidence type="ECO:0000256" key="1">
    <source>
        <dbReference type="ARBA" id="ARBA00007169"/>
    </source>
</evidence>
<dbReference type="InterPro" id="IPR001031">
    <property type="entry name" value="Thioesterase"/>
</dbReference>
<comment type="similarity">
    <text evidence="1">Belongs to the thioesterase family.</text>
</comment>
<evidence type="ECO:0000313" key="3">
    <source>
        <dbReference type="EMBL" id="BDV36055.1"/>
    </source>
</evidence>
<accession>A0ABN6VMF6</accession>
<evidence type="ECO:0000313" key="4">
    <source>
        <dbReference type="Proteomes" id="UP001317629"/>
    </source>
</evidence>
<dbReference type="Proteomes" id="UP001317629">
    <property type="component" value="Plasmid pSS37A-Re-1"/>
</dbReference>
<organism evidence="3 4">
    <name type="scientific">Methylocystis iwaonis</name>
    <dbReference type="NCBI Taxonomy" id="2885079"/>
    <lineage>
        <taxon>Bacteria</taxon>
        <taxon>Pseudomonadati</taxon>
        <taxon>Pseudomonadota</taxon>
        <taxon>Alphaproteobacteria</taxon>
        <taxon>Hyphomicrobiales</taxon>
        <taxon>Methylocystaceae</taxon>
        <taxon>Methylocystis</taxon>
    </lineage>
</organism>
<dbReference type="PANTHER" id="PTHR11487">
    <property type="entry name" value="THIOESTERASE"/>
    <property type="match status" value="1"/>
</dbReference>
<dbReference type="InterPro" id="IPR029058">
    <property type="entry name" value="AB_hydrolase_fold"/>
</dbReference>
<evidence type="ECO:0000259" key="2">
    <source>
        <dbReference type="Pfam" id="PF00975"/>
    </source>
</evidence>
<dbReference type="SUPFAM" id="SSF53474">
    <property type="entry name" value="alpha/beta-Hydrolases"/>
    <property type="match status" value="1"/>
</dbReference>
<sequence length="218" mass="24243">MYIASLPGREFRLREEPARHLEALVSPLAAAVAELANRRLVVFGHSFGALLAYEVLHRLYDDGCIAADAAHLVVSGRIAPHLVSRTPRLSHLPTRDIVFKIAELHRNIPAMLLEEPDYVAMIGRALQADLRINEQYRWRERRPLPCPITAVGGISDPVASRAEMNAWGRHSRIGFKSRFVEGDHFYFRTPAGQQLLIELLEQSCSSFTAARGAASAIA</sequence>
<protein>
    <recommendedName>
        <fullName evidence="2">Thioesterase domain-containing protein</fullName>
    </recommendedName>
</protein>
<name>A0ABN6VMF6_9HYPH</name>
<geneLocation type="plasmid" evidence="3 4">
    <name>pSS37A-Re-1</name>
</geneLocation>